<dbReference type="GO" id="GO:0033765">
    <property type="term" value="F:steroid dehydrogenase activity, acting on the CH-CH group of donors"/>
    <property type="evidence" value="ECO:0007669"/>
    <property type="project" value="UniProtKB-ARBA"/>
</dbReference>
<comment type="function">
    <text evidence="10">Catalyzes the oxidation of L-aspartate to iminoaspartate, the first step in the de novo biosynthesis of NAD(+).</text>
</comment>
<evidence type="ECO:0000256" key="3">
    <source>
        <dbReference type="ARBA" id="ARBA00008562"/>
    </source>
</evidence>
<dbReference type="SUPFAM" id="SSF51905">
    <property type="entry name" value="FAD/NAD(P)-binding domain"/>
    <property type="match status" value="1"/>
</dbReference>
<dbReference type="UniPathway" id="UPA00253">
    <property type="reaction ID" value="UER00326"/>
</dbReference>
<feature type="domain" description="FAD-dependent oxidoreductase 2 FAD-binding" evidence="15">
    <location>
        <begin position="9"/>
        <end position="428"/>
    </location>
</feature>
<comment type="caution">
    <text evidence="17">The sequence shown here is derived from an EMBL/GenBank/DDBJ whole genome shotgun (WGS) entry which is preliminary data.</text>
</comment>
<dbReference type="Proteomes" id="UP000239297">
    <property type="component" value="Unassembled WGS sequence"/>
</dbReference>
<dbReference type="EMBL" id="PRKW01000001">
    <property type="protein sequence ID" value="PPB50645.1"/>
    <property type="molecule type" value="Genomic_DNA"/>
</dbReference>
<dbReference type="GO" id="GO:0005737">
    <property type="term" value="C:cytoplasm"/>
    <property type="evidence" value="ECO:0007669"/>
    <property type="project" value="UniProtKB-SubCell"/>
</dbReference>
<evidence type="ECO:0000256" key="13">
    <source>
        <dbReference type="RuleBase" id="RU362049"/>
    </source>
</evidence>
<keyword evidence="6 13" id="KW-0285">Flavoprotein</keyword>
<dbReference type="PANTHER" id="PTHR42716">
    <property type="entry name" value="L-ASPARTATE OXIDASE"/>
    <property type="match status" value="1"/>
</dbReference>
<dbReference type="InterPro" id="IPR003953">
    <property type="entry name" value="FAD-dep_OxRdtase_2_FAD-bd"/>
</dbReference>
<evidence type="ECO:0000313" key="18">
    <source>
        <dbReference type="Proteomes" id="UP000239297"/>
    </source>
</evidence>
<dbReference type="NCBIfam" id="TIGR00551">
    <property type="entry name" value="nadB"/>
    <property type="match status" value="1"/>
</dbReference>
<protein>
    <recommendedName>
        <fullName evidence="5 12">L-aspartate oxidase</fullName>
        <ecNumber evidence="4 12">1.4.3.16</ecNumber>
    </recommendedName>
</protein>
<evidence type="ECO:0000256" key="14">
    <source>
        <dbReference type="SAM" id="MobiDB-lite"/>
    </source>
</evidence>
<evidence type="ECO:0000256" key="7">
    <source>
        <dbReference type="ARBA" id="ARBA00022642"/>
    </source>
</evidence>
<accession>A0A2S5J1H0</accession>
<comment type="cofactor">
    <cofactor evidence="1 13">
        <name>FAD</name>
        <dbReference type="ChEBI" id="CHEBI:57692"/>
    </cofactor>
</comment>
<evidence type="ECO:0000256" key="8">
    <source>
        <dbReference type="ARBA" id="ARBA00022827"/>
    </source>
</evidence>
<evidence type="ECO:0000256" key="2">
    <source>
        <dbReference type="ARBA" id="ARBA00004950"/>
    </source>
</evidence>
<dbReference type="PANTHER" id="PTHR42716:SF2">
    <property type="entry name" value="L-ASPARTATE OXIDASE, CHLOROPLASTIC"/>
    <property type="match status" value="1"/>
</dbReference>
<keyword evidence="9 13" id="KW-0560">Oxidoreductase</keyword>
<dbReference type="InterPro" id="IPR027477">
    <property type="entry name" value="Succ_DH/fumarate_Rdtase_cat_sf"/>
</dbReference>
<reference evidence="17 18" key="1">
    <citation type="journal article" date="2014" name="Int. J. Syst. Evol. Microbiol.">
        <title>Arthrobacter pityocampae sp. nov., isolated from Thaumetopoea pityocampa (Lep., Thaumetopoeidae).</title>
        <authorList>
            <person name="Ince I.A."/>
            <person name="Demirbag Z."/>
            <person name="Kati H."/>
        </authorList>
    </citation>
    <scope>NUCLEOTIDE SEQUENCE [LARGE SCALE GENOMIC DNA]</scope>
    <source>
        <strain evidence="17 18">Tp2</strain>
    </source>
</reference>
<dbReference type="SUPFAM" id="SSF46977">
    <property type="entry name" value="Succinate dehydrogenase/fumarate reductase flavoprotein C-terminal domain"/>
    <property type="match status" value="1"/>
</dbReference>
<dbReference type="InterPro" id="IPR037099">
    <property type="entry name" value="Fum_R/Succ_DH_flav-like_C_sf"/>
</dbReference>
<dbReference type="InterPro" id="IPR005288">
    <property type="entry name" value="NadB"/>
</dbReference>
<dbReference type="Gene3D" id="1.20.58.100">
    <property type="entry name" value="Fumarate reductase/succinate dehydrogenase flavoprotein-like, C-terminal domain"/>
    <property type="match status" value="1"/>
</dbReference>
<evidence type="ECO:0000256" key="11">
    <source>
        <dbReference type="ARBA" id="ARBA00048305"/>
    </source>
</evidence>
<dbReference type="Gene3D" id="3.50.50.60">
    <property type="entry name" value="FAD/NAD(P)-binding domain"/>
    <property type="match status" value="1"/>
</dbReference>
<feature type="region of interest" description="Disordered" evidence="14">
    <location>
        <begin position="529"/>
        <end position="563"/>
    </location>
</feature>
<comment type="pathway">
    <text evidence="2 13">Cofactor biosynthesis; NAD(+) biosynthesis; iminoaspartate from L-aspartate (oxidase route): step 1/1.</text>
</comment>
<feature type="domain" description="Fumarate reductase/succinate dehydrogenase flavoprotein-like C-terminal" evidence="16">
    <location>
        <begin position="510"/>
        <end position="542"/>
    </location>
</feature>
<keyword evidence="8 13" id="KW-0274">FAD</keyword>
<evidence type="ECO:0000256" key="10">
    <source>
        <dbReference type="ARBA" id="ARBA00029426"/>
    </source>
</evidence>
<evidence type="ECO:0000256" key="1">
    <source>
        <dbReference type="ARBA" id="ARBA00001974"/>
    </source>
</evidence>
<evidence type="ECO:0000259" key="16">
    <source>
        <dbReference type="Pfam" id="PF02910"/>
    </source>
</evidence>
<evidence type="ECO:0000256" key="9">
    <source>
        <dbReference type="ARBA" id="ARBA00023002"/>
    </source>
</evidence>
<dbReference type="SUPFAM" id="SSF56425">
    <property type="entry name" value="Succinate dehydrogenase/fumarate reductase flavoprotein, catalytic domain"/>
    <property type="match status" value="1"/>
</dbReference>
<dbReference type="GO" id="GO:0008734">
    <property type="term" value="F:L-aspartate oxidase activity"/>
    <property type="evidence" value="ECO:0007669"/>
    <property type="project" value="UniProtKB-UniRule"/>
</dbReference>
<dbReference type="PRINTS" id="PR00368">
    <property type="entry name" value="FADPNR"/>
</dbReference>
<dbReference type="RefSeq" id="WP_104119916.1">
    <property type="nucleotide sequence ID" value="NZ_PRKW01000001.1"/>
</dbReference>
<dbReference type="Pfam" id="PF00890">
    <property type="entry name" value="FAD_binding_2"/>
    <property type="match status" value="1"/>
</dbReference>
<keyword evidence="18" id="KW-1185">Reference proteome</keyword>
<name>A0A2S5J1H0_9MICC</name>
<evidence type="ECO:0000256" key="12">
    <source>
        <dbReference type="NCBIfam" id="TIGR00551"/>
    </source>
</evidence>
<evidence type="ECO:0000256" key="4">
    <source>
        <dbReference type="ARBA" id="ARBA00012173"/>
    </source>
</evidence>
<comment type="similarity">
    <text evidence="3 13">Belongs to the FAD-dependent oxidoreductase 2 family. NadB subfamily.</text>
</comment>
<dbReference type="InterPro" id="IPR036188">
    <property type="entry name" value="FAD/NAD-bd_sf"/>
</dbReference>
<evidence type="ECO:0000259" key="15">
    <source>
        <dbReference type="Pfam" id="PF00890"/>
    </source>
</evidence>
<dbReference type="InterPro" id="IPR015939">
    <property type="entry name" value="Fum_Rdtase/Succ_DH_flav-like_C"/>
</dbReference>
<evidence type="ECO:0000313" key="17">
    <source>
        <dbReference type="EMBL" id="PPB50645.1"/>
    </source>
</evidence>
<organism evidence="17 18">
    <name type="scientific">Arthrobacter pityocampae</name>
    <dbReference type="NCBI Taxonomy" id="547334"/>
    <lineage>
        <taxon>Bacteria</taxon>
        <taxon>Bacillati</taxon>
        <taxon>Actinomycetota</taxon>
        <taxon>Actinomycetes</taxon>
        <taxon>Micrococcales</taxon>
        <taxon>Micrococcaceae</taxon>
        <taxon>Arthrobacter</taxon>
    </lineage>
</organism>
<feature type="region of interest" description="Disordered" evidence="14">
    <location>
        <begin position="319"/>
        <end position="343"/>
    </location>
</feature>
<comment type="catalytic activity">
    <reaction evidence="11">
        <text>L-aspartate + O2 = iminosuccinate + H2O2</text>
        <dbReference type="Rhea" id="RHEA:25876"/>
        <dbReference type="ChEBI" id="CHEBI:15379"/>
        <dbReference type="ChEBI" id="CHEBI:16240"/>
        <dbReference type="ChEBI" id="CHEBI:29991"/>
        <dbReference type="ChEBI" id="CHEBI:77875"/>
        <dbReference type="EC" id="1.4.3.16"/>
    </reaction>
    <physiologicalReaction direction="left-to-right" evidence="11">
        <dbReference type="Rhea" id="RHEA:25877"/>
    </physiologicalReaction>
</comment>
<keyword evidence="7 13" id="KW-0662">Pyridine nucleotide biosynthesis</keyword>
<evidence type="ECO:0000256" key="5">
    <source>
        <dbReference type="ARBA" id="ARBA00021901"/>
    </source>
</evidence>
<dbReference type="OrthoDB" id="9805351at2"/>
<dbReference type="GO" id="GO:0034628">
    <property type="term" value="P:'de novo' NAD+ biosynthetic process from L-aspartate"/>
    <property type="evidence" value="ECO:0007669"/>
    <property type="project" value="TreeGrafter"/>
</dbReference>
<dbReference type="EC" id="1.4.3.16" evidence="4 12"/>
<evidence type="ECO:0000256" key="6">
    <source>
        <dbReference type="ARBA" id="ARBA00022630"/>
    </source>
</evidence>
<sequence length="563" mass="57201">MTGESLQRVVVVGSGVAGLQTALVLRRLAPRCAVVLTTKTSLAESNTRWAQGGIAAVVPDAAAGVEAATDGPRDSVDAHIADTLAAGAGLSDPEAAAVLCGEAAQGIAALQAAGVVFDTSPADPGVPARGREAAHSAARVLHLGGDATGAGLVAALTAAVRRDPGIEVLEDTLVTRVLLDGDGPALGGDGPALGVRRRATGVEVLSGGVARDLPADAVVLATGGAGQLFESTTNPRIATGDGVALAWRAGAAVADLEFFQFHPTSLDVPGNPLISEAVRGEGARLIDADGHPFMAGYHPDGDLAPRDVVSRSIAQHLAGGRTGRAAGDGDRGGPGAQDGRRRPAVYLDATGLGRDFLARRFPTLTALTARHGLDWSSTPVPVVPAAHYWMGGVRTDTAGRTSVPGLLAVGEVARTGVHGANRLASNSLLEGVVFGARCAEALAAGGGEAPSFDVDHLDLEAEETGTQSFTRADLQSVLSDHAGVLRTGAGLELARKHLASYRPDTDADPELANLLLCARLLVHAASRRTASVGAHQRLDQPDSPPQAPAPSRSYARTPEGTRP</sequence>
<comment type="subcellular location">
    <subcellularLocation>
        <location evidence="13">Cytoplasm</location>
    </subcellularLocation>
</comment>
<dbReference type="AlphaFoldDB" id="A0A2S5J1H0"/>
<gene>
    <name evidence="17" type="primary">nadB</name>
    <name evidence="17" type="ORF">C4K88_01820</name>
</gene>
<proteinExistence type="inferred from homology"/>
<dbReference type="Gene3D" id="3.90.700.10">
    <property type="entry name" value="Succinate dehydrogenase/fumarate reductase flavoprotein, catalytic domain"/>
    <property type="match status" value="1"/>
</dbReference>
<dbReference type="Pfam" id="PF02910">
    <property type="entry name" value="Succ_DH_flav_C"/>
    <property type="match status" value="1"/>
</dbReference>